<comment type="subunit">
    <text evidence="9">Component of the Golgi to ER traffic (GET) complex, which is composed of GET1, GET2 and GET3. Within the complex, GET1 and GET2 form a heterotetramer which is stabilized by phosphatidylinositol binding and which binds to the GET3 homodimer.</text>
</comment>
<dbReference type="GO" id="GO:0016192">
    <property type="term" value="P:vesicle-mediated transport"/>
    <property type="evidence" value="ECO:0007669"/>
    <property type="project" value="UniProtKB-KW"/>
</dbReference>
<dbReference type="GO" id="GO:0000139">
    <property type="term" value="C:Golgi membrane"/>
    <property type="evidence" value="ECO:0007669"/>
    <property type="project" value="UniProtKB-SubCell"/>
</dbReference>
<keyword evidence="4 9" id="KW-0256">Endoplasmic reticulum</keyword>
<evidence type="ECO:0000256" key="4">
    <source>
        <dbReference type="ARBA" id="ARBA00022824"/>
    </source>
</evidence>
<evidence type="ECO:0000313" key="11">
    <source>
        <dbReference type="EMBL" id="SCV00583.1"/>
    </source>
</evidence>
<evidence type="ECO:0000256" key="1">
    <source>
        <dbReference type="ARBA" id="ARBA00010799"/>
    </source>
</evidence>
<feature type="topological domain" description="Cytoplasmic" evidence="9">
    <location>
        <begin position="187"/>
        <end position="195"/>
    </location>
</feature>
<feature type="chain" id="PRO_5013244048" description="Golgi to ER traffic protein 1" evidence="10">
    <location>
        <begin position="16"/>
        <end position="195"/>
    </location>
</feature>
<keyword evidence="10" id="KW-0732">Signal</keyword>
<dbReference type="PANTHER" id="PTHR42650">
    <property type="entry name" value="TAIL-ANCHORED PROTEIN INSERTION RECEPTOR WRB"/>
    <property type="match status" value="1"/>
</dbReference>
<dbReference type="GO" id="GO:0043529">
    <property type="term" value="C:GET complex"/>
    <property type="evidence" value="ECO:0007669"/>
    <property type="project" value="UniProtKB-UniRule"/>
</dbReference>
<keyword evidence="8 9" id="KW-0472">Membrane</keyword>
<dbReference type="GO" id="GO:0005789">
    <property type="term" value="C:endoplasmic reticulum membrane"/>
    <property type="evidence" value="ECO:0007669"/>
    <property type="project" value="UniProtKB-SubCell"/>
</dbReference>
<dbReference type="InterPro" id="IPR027538">
    <property type="entry name" value="Get1_fungi"/>
</dbReference>
<evidence type="ECO:0000256" key="2">
    <source>
        <dbReference type="ARBA" id="ARBA00022448"/>
    </source>
</evidence>
<dbReference type="GO" id="GO:0071816">
    <property type="term" value="P:tail-anchored membrane protein insertion into ER membrane"/>
    <property type="evidence" value="ECO:0007669"/>
    <property type="project" value="InterPro"/>
</dbReference>
<keyword evidence="3 9" id="KW-0812">Transmembrane</keyword>
<protein>
    <recommendedName>
        <fullName evidence="9">Golgi to ER traffic protein 1</fullName>
    </recommendedName>
    <alternativeName>
        <fullName evidence="9">Guided entry of tail-anchored proteins 1</fullName>
    </alternativeName>
</protein>
<evidence type="ECO:0000256" key="7">
    <source>
        <dbReference type="ARBA" id="ARBA00023054"/>
    </source>
</evidence>
<keyword evidence="5 9" id="KW-0931">ER-Golgi transport</keyword>
<evidence type="ECO:0000256" key="6">
    <source>
        <dbReference type="ARBA" id="ARBA00022989"/>
    </source>
</evidence>
<evidence type="ECO:0000256" key="3">
    <source>
        <dbReference type="ARBA" id="ARBA00022692"/>
    </source>
</evidence>
<keyword evidence="7 9" id="KW-0175">Coiled coil</keyword>
<dbReference type="PANTHER" id="PTHR42650:SF1">
    <property type="entry name" value="GUIDED ENTRY OF TAIL-ANCHORED PROTEINS FACTOR 1"/>
    <property type="match status" value="1"/>
</dbReference>
<dbReference type="Proteomes" id="UP000189911">
    <property type="component" value="Chromosome F"/>
</dbReference>
<dbReference type="InterPro" id="IPR028945">
    <property type="entry name" value="Get1"/>
</dbReference>
<dbReference type="OrthoDB" id="69461at2759"/>
<reference evidence="12" key="1">
    <citation type="submission" date="2016-03" db="EMBL/GenBank/DDBJ databases">
        <authorList>
            <person name="Devillers Hugo."/>
        </authorList>
    </citation>
    <scope>NUCLEOTIDE SEQUENCE [LARGE SCALE GENOMIC DNA]</scope>
</reference>
<comment type="similarity">
    <text evidence="1 9">Belongs to the WRB/GET1 family.</text>
</comment>
<name>A0A1G4K928_9SACH</name>
<evidence type="ECO:0000313" key="12">
    <source>
        <dbReference type="Proteomes" id="UP000189911"/>
    </source>
</evidence>
<comment type="subcellular location">
    <subcellularLocation>
        <location evidence="9">Endoplasmic reticulum membrane</location>
        <topology evidence="9">Multi-pass membrane protein</topology>
    </subcellularLocation>
    <subcellularLocation>
        <location evidence="9">Golgi apparatus membrane</location>
        <topology evidence="9">Multi-pass membrane protein</topology>
    </subcellularLocation>
</comment>
<evidence type="ECO:0000256" key="10">
    <source>
        <dbReference type="SAM" id="SignalP"/>
    </source>
</evidence>
<comment type="function">
    <text evidence="9">Required for the post-translational delivery of tail-anchored (TA) proteins to the endoplasmic reticulum. Together with GET2, acts as a membrane receptor for soluble GET3, which recognizes and selectively binds the transmembrane domain of TA proteins in the cytosol. The GET complex cooperates with the HDEL receptor ERD2 to mediate the ATP-dependent retrieval of resident ER proteins that contain a C-terminal H-D-E-L retention signal from the Golgi to the ER.</text>
</comment>
<dbReference type="AlphaFoldDB" id="A0A1G4K928"/>
<evidence type="ECO:0000256" key="9">
    <source>
        <dbReference type="HAMAP-Rule" id="MF_03113"/>
    </source>
</evidence>
<feature type="topological domain" description="Lumenal" evidence="9">
    <location>
        <begin position="1"/>
        <end position="2"/>
    </location>
</feature>
<keyword evidence="6 9" id="KW-1133">Transmembrane helix</keyword>
<feature type="signal peptide" evidence="10">
    <location>
        <begin position="1"/>
        <end position="15"/>
    </location>
</feature>
<feature type="coiled-coil region" evidence="9">
    <location>
        <begin position="42"/>
        <end position="95"/>
    </location>
</feature>
<dbReference type="InterPro" id="IPR029012">
    <property type="entry name" value="Helix_hairpin_bin_sf"/>
</dbReference>
<dbReference type="Gene3D" id="1.10.287.660">
    <property type="entry name" value="Helix hairpin bin"/>
    <property type="match status" value="1"/>
</dbReference>
<sequence length="195" mass="22251">MQSSVIWVSIALVVALRVLQWGSHYRDNVIDAIWCKPGALKLGELSRKRQDLQRQQRSTSAQDEYAKWTKLNRQISQLDTQLTEAQAQLKQTRQVGEKALSRLRLILLTAPLLLLRFWKGKVAVYTLPQGMFPRMIETILSQGWAALAMAPMRYVWAPGALKPLQLETPVCLGIWIWALTKVLDTAEFVVRSLIQ</sequence>
<dbReference type="GO" id="GO:0043495">
    <property type="term" value="F:protein-membrane adaptor activity"/>
    <property type="evidence" value="ECO:0007669"/>
    <property type="project" value="TreeGrafter"/>
</dbReference>
<organism evidence="11 12">
    <name type="scientific">Lachancea nothofagi CBS 11611</name>
    <dbReference type="NCBI Taxonomy" id="1266666"/>
    <lineage>
        <taxon>Eukaryota</taxon>
        <taxon>Fungi</taxon>
        <taxon>Dikarya</taxon>
        <taxon>Ascomycota</taxon>
        <taxon>Saccharomycotina</taxon>
        <taxon>Saccharomycetes</taxon>
        <taxon>Saccharomycetales</taxon>
        <taxon>Saccharomycetaceae</taxon>
        <taxon>Lachancea</taxon>
    </lineage>
</organism>
<accession>A0A1G4K928</accession>
<evidence type="ECO:0000256" key="5">
    <source>
        <dbReference type="ARBA" id="ARBA00022892"/>
    </source>
</evidence>
<dbReference type="Pfam" id="PF04420">
    <property type="entry name" value="CHD5"/>
    <property type="match status" value="1"/>
</dbReference>
<dbReference type="EMBL" id="LT598452">
    <property type="protein sequence ID" value="SCV00583.1"/>
    <property type="molecule type" value="Genomic_DNA"/>
</dbReference>
<keyword evidence="9" id="KW-0333">Golgi apparatus</keyword>
<keyword evidence="2 9" id="KW-0813">Transport</keyword>
<keyword evidence="12" id="KW-1185">Reference proteome</keyword>
<comment type="caution">
    <text evidence="9">Lacks conserved residue(s) required for the propagation of feature annotation.</text>
</comment>
<gene>
    <name evidence="9" type="primary">GET1</name>
    <name evidence="11" type="ORF">LANO_0F07602G</name>
</gene>
<proteinExistence type="inferred from homology"/>
<evidence type="ECO:0000256" key="8">
    <source>
        <dbReference type="ARBA" id="ARBA00023136"/>
    </source>
</evidence>
<dbReference type="HAMAP" id="MF_03113">
    <property type="entry name" value="Get1"/>
    <property type="match status" value="1"/>
</dbReference>